<name>A0ABR7WWC4_9SPHI</name>
<dbReference type="RefSeq" id="WP_191190234.1">
    <property type="nucleotide sequence ID" value="NZ_JACWMY010000009.1"/>
</dbReference>
<keyword evidence="2" id="KW-1185">Reference proteome</keyword>
<proteinExistence type="predicted"/>
<dbReference type="EMBL" id="JACWMY010000009">
    <property type="protein sequence ID" value="MBD1365567.1"/>
    <property type="molecule type" value="Genomic_DNA"/>
</dbReference>
<evidence type="ECO:0008006" key="3">
    <source>
        <dbReference type="Google" id="ProtNLM"/>
    </source>
</evidence>
<accession>A0ABR7WWC4</accession>
<dbReference type="Proteomes" id="UP000606600">
    <property type="component" value="Unassembled WGS sequence"/>
</dbReference>
<reference evidence="1 2" key="1">
    <citation type="submission" date="2020-09" db="EMBL/GenBank/DDBJ databases">
        <title>Novel species of Mucilaginibacter isolated from a glacier on the Tibetan Plateau.</title>
        <authorList>
            <person name="Liu Q."/>
            <person name="Xin Y.-H."/>
        </authorList>
    </citation>
    <scope>NUCLEOTIDE SEQUENCE [LARGE SCALE GENOMIC DNA]</scope>
    <source>
        <strain evidence="1 2">ZT4R22</strain>
    </source>
</reference>
<sequence>MNVKQIGEKFSQQFFESVKYFSDDYFLEADILIIDLASIVAEITNMKVFSQVSYGIRESKLAVINNVISERNEQIRDYLKKGGNLYVIISTKLEEQLEIIGTRTSNEVITFDYLSTITLNCKDFSIKSQKGSSINYIAKFKDFFSNFDNSYDFVFKNHIGNVIGSVAKSNQPTTLQIPVESGNIFLLQTLKTSADDLDDYLTRQQACKDAFVQLNQLLYVQIKPEESNLEPPLWLDDYTIGNEHDEIAKLKNLQNEKIAIDNQINQRKQNLIYYTTLKKLLYSTGKDLEFGVKDILKEIGYIIEPTNDGRDDLIFSFKGQVAVAEIKGVKGSAAEKHAAQLMKWVNNYHINHDLNPKGILIVNGFREIPLKDRIENTFPNQMLSYSRQQKICLVSTTQLLQLYLDFKVELITFNKLHKLLFNTIGILKYESTTIKVSSEEQYFPATTSVPGV</sequence>
<evidence type="ECO:0000313" key="1">
    <source>
        <dbReference type="EMBL" id="MBD1365567.1"/>
    </source>
</evidence>
<organism evidence="1 2">
    <name type="scientific">Mucilaginibacter pankratovii</name>
    <dbReference type="NCBI Taxonomy" id="2772110"/>
    <lineage>
        <taxon>Bacteria</taxon>
        <taxon>Pseudomonadati</taxon>
        <taxon>Bacteroidota</taxon>
        <taxon>Sphingobacteriia</taxon>
        <taxon>Sphingobacteriales</taxon>
        <taxon>Sphingobacteriaceae</taxon>
        <taxon>Mucilaginibacter</taxon>
    </lineage>
</organism>
<evidence type="ECO:0000313" key="2">
    <source>
        <dbReference type="Proteomes" id="UP000606600"/>
    </source>
</evidence>
<gene>
    <name evidence="1" type="ORF">IDJ77_17260</name>
</gene>
<protein>
    <recommendedName>
        <fullName evidence="3">Restriction endonuclease</fullName>
    </recommendedName>
</protein>
<comment type="caution">
    <text evidence="1">The sequence shown here is derived from an EMBL/GenBank/DDBJ whole genome shotgun (WGS) entry which is preliminary data.</text>
</comment>